<dbReference type="RefSeq" id="WP_343756544.1">
    <property type="nucleotide sequence ID" value="NZ_BAAACW010000140.1"/>
</dbReference>
<keyword evidence="3" id="KW-1185">Reference proteome</keyword>
<feature type="region of interest" description="Disordered" evidence="1">
    <location>
        <begin position="62"/>
        <end position="98"/>
    </location>
</feature>
<sequence>MSEVSKVYLSNGLTFLIQASPDSIYQKMTHSDGKSKDQVHEFFLTSGKQIYLHSAHVVAIEEAGSSADHDEGSSEDDRVEQNEEAAKKFKEDLDGNME</sequence>
<evidence type="ECO:0000313" key="2">
    <source>
        <dbReference type="EMBL" id="GAA0369614.1"/>
    </source>
</evidence>
<reference evidence="3" key="1">
    <citation type="journal article" date="2019" name="Int. J. Syst. Evol. Microbiol.">
        <title>The Global Catalogue of Microorganisms (GCM) 10K type strain sequencing project: providing services to taxonomists for standard genome sequencing and annotation.</title>
        <authorList>
            <consortium name="The Broad Institute Genomics Platform"/>
            <consortium name="The Broad Institute Genome Sequencing Center for Infectious Disease"/>
            <person name="Wu L."/>
            <person name="Ma J."/>
        </authorList>
    </citation>
    <scope>NUCLEOTIDE SEQUENCE [LARGE SCALE GENOMIC DNA]</scope>
    <source>
        <strain evidence="3">JCM 12662</strain>
    </source>
</reference>
<gene>
    <name evidence="2" type="ORF">GCM10008932_21570</name>
</gene>
<dbReference type="Proteomes" id="UP001501166">
    <property type="component" value="Unassembled WGS sequence"/>
</dbReference>
<name>A0ABP3HGW8_9LACT</name>
<accession>A0ABP3HGW8</accession>
<comment type="caution">
    <text evidence="2">The sequence shown here is derived from an EMBL/GenBank/DDBJ whole genome shotgun (WGS) entry which is preliminary data.</text>
</comment>
<dbReference type="EMBL" id="BAAACW010000140">
    <property type="protein sequence ID" value="GAA0369614.1"/>
    <property type="molecule type" value="Genomic_DNA"/>
</dbReference>
<evidence type="ECO:0000313" key="3">
    <source>
        <dbReference type="Proteomes" id="UP001501166"/>
    </source>
</evidence>
<protein>
    <submittedName>
        <fullName evidence="2">Uncharacterized protein</fullName>
    </submittedName>
</protein>
<organism evidence="2 3">
    <name type="scientific">Alkalibacterium iburiense</name>
    <dbReference type="NCBI Taxonomy" id="290589"/>
    <lineage>
        <taxon>Bacteria</taxon>
        <taxon>Bacillati</taxon>
        <taxon>Bacillota</taxon>
        <taxon>Bacilli</taxon>
        <taxon>Lactobacillales</taxon>
        <taxon>Carnobacteriaceae</taxon>
        <taxon>Alkalibacterium</taxon>
    </lineage>
</organism>
<proteinExistence type="predicted"/>
<evidence type="ECO:0000256" key="1">
    <source>
        <dbReference type="SAM" id="MobiDB-lite"/>
    </source>
</evidence>
<feature type="compositionally biased region" description="Basic and acidic residues" evidence="1">
    <location>
        <begin position="67"/>
        <end position="98"/>
    </location>
</feature>